<keyword evidence="4" id="KW-1185">Reference proteome</keyword>
<name>A0A091EA23_FUKDA</name>
<evidence type="ECO:0000256" key="2">
    <source>
        <dbReference type="SAM" id="Phobius"/>
    </source>
</evidence>
<dbReference type="GO" id="GO:0060478">
    <property type="term" value="P:acrosomal vesicle exocytosis"/>
    <property type="evidence" value="ECO:0007669"/>
    <property type="project" value="InterPro"/>
</dbReference>
<evidence type="ECO:0000313" key="4">
    <source>
        <dbReference type="Proteomes" id="UP000028990"/>
    </source>
</evidence>
<feature type="transmembrane region" description="Helical" evidence="2">
    <location>
        <begin position="129"/>
        <end position="153"/>
    </location>
</feature>
<keyword evidence="2" id="KW-1133">Transmembrane helix</keyword>
<dbReference type="InterPro" id="IPR029282">
    <property type="entry name" value="Eqtn/Afaf"/>
</dbReference>
<dbReference type="Pfam" id="PF15339">
    <property type="entry name" value="Afaf"/>
    <property type="match status" value="1"/>
</dbReference>
<dbReference type="EMBL" id="KN122223">
    <property type="protein sequence ID" value="KFO32076.1"/>
    <property type="molecule type" value="Genomic_DNA"/>
</dbReference>
<dbReference type="GO" id="GO:0005886">
    <property type="term" value="C:plasma membrane"/>
    <property type="evidence" value="ECO:0007669"/>
    <property type="project" value="InterPro"/>
</dbReference>
<keyword evidence="2" id="KW-0812">Transmembrane</keyword>
<dbReference type="GO" id="GO:0006897">
    <property type="term" value="P:endocytosis"/>
    <property type="evidence" value="ECO:0007669"/>
    <property type="project" value="InterPro"/>
</dbReference>
<proteinExistence type="predicted"/>
<organism evidence="3 4">
    <name type="scientific">Fukomys damarensis</name>
    <name type="common">Damaraland mole rat</name>
    <name type="synonym">Cryptomys damarensis</name>
    <dbReference type="NCBI Taxonomy" id="885580"/>
    <lineage>
        <taxon>Eukaryota</taxon>
        <taxon>Metazoa</taxon>
        <taxon>Chordata</taxon>
        <taxon>Craniata</taxon>
        <taxon>Vertebrata</taxon>
        <taxon>Euteleostomi</taxon>
        <taxon>Mammalia</taxon>
        <taxon>Eutheria</taxon>
        <taxon>Euarchontoglires</taxon>
        <taxon>Glires</taxon>
        <taxon>Rodentia</taxon>
        <taxon>Hystricomorpha</taxon>
        <taxon>Bathyergidae</taxon>
        <taxon>Fukomys</taxon>
    </lineage>
</organism>
<dbReference type="PANTHER" id="PTHR36874:SF1">
    <property type="entry name" value="EQUATORIN"/>
    <property type="match status" value="1"/>
</dbReference>
<sequence>MDYCITHINFLMNVIVFIFLSGVSSSGISNSEPSMGELPDVISLDEDNHEEQDMANNPATHHEGEKNSNDIPANEKTGNYYKDIKQSIKGTTVSMDDKDQLLQPIPGSDVNATNEEEYQSYLQNLKLRLMLGIALMALLISISLVISFIATLYKLKQLSHKRSQSQYSINPELAMLSYFHPSEGVSDTSFSKSAESSTYWSGAHLDLRKQSSRMSRNITALDDIGLHEESELLISEEANEEISDVSSENPNEEINDVK</sequence>
<evidence type="ECO:0000313" key="3">
    <source>
        <dbReference type="EMBL" id="KFO32076.1"/>
    </source>
</evidence>
<keyword evidence="2" id="KW-0472">Membrane</keyword>
<dbReference type="PANTHER" id="PTHR36874">
    <property type="entry name" value="EQUATORIN"/>
    <property type="match status" value="1"/>
</dbReference>
<dbReference type="Proteomes" id="UP000028990">
    <property type="component" value="Unassembled WGS sequence"/>
</dbReference>
<feature type="region of interest" description="Disordered" evidence="1">
    <location>
        <begin position="52"/>
        <end position="75"/>
    </location>
</feature>
<reference evidence="3 4" key="1">
    <citation type="submission" date="2013-11" db="EMBL/GenBank/DDBJ databases">
        <title>The Damaraland mole rat (Fukomys damarensis) genome and evolution of African mole rats.</title>
        <authorList>
            <person name="Gladyshev V.N."/>
            <person name="Fang X."/>
        </authorList>
    </citation>
    <scope>NUCLEOTIDE SEQUENCE [LARGE SCALE GENOMIC DNA]</scope>
    <source>
        <tissue evidence="3">Liver</tissue>
    </source>
</reference>
<dbReference type="GO" id="GO:0002079">
    <property type="term" value="C:inner acrosomal membrane"/>
    <property type="evidence" value="ECO:0007669"/>
    <property type="project" value="TreeGrafter"/>
</dbReference>
<evidence type="ECO:0000256" key="1">
    <source>
        <dbReference type="SAM" id="MobiDB-lite"/>
    </source>
</evidence>
<dbReference type="AlphaFoldDB" id="A0A091EA23"/>
<gene>
    <name evidence="3" type="ORF">H920_06524</name>
</gene>
<dbReference type="GO" id="GO:0002081">
    <property type="term" value="C:outer acrosomal membrane"/>
    <property type="evidence" value="ECO:0007669"/>
    <property type="project" value="TreeGrafter"/>
</dbReference>
<protein>
    <submittedName>
        <fullName evidence="3">Acrosome formation-associated factor</fullName>
    </submittedName>
</protein>
<feature type="region of interest" description="Disordered" evidence="1">
    <location>
        <begin position="237"/>
        <end position="258"/>
    </location>
</feature>
<accession>A0A091EA23</accession>
<dbReference type="GO" id="GO:0007342">
    <property type="term" value="P:fusion of sperm to egg plasma membrane involved in single fertilization"/>
    <property type="evidence" value="ECO:0007669"/>
    <property type="project" value="InterPro"/>
</dbReference>
<feature type="transmembrane region" description="Helical" evidence="2">
    <location>
        <begin position="7"/>
        <end position="28"/>
    </location>
</feature>